<dbReference type="PROSITE" id="PS51819">
    <property type="entry name" value="VOC"/>
    <property type="match status" value="1"/>
</dbReference>
<gene>
    <name evidence="2" type="ORF">C7B47_09910</name>
</gene>
<dbReference type="InterPro" id="IPR029068">
    <property type="entry name" value="Glyas_Bleomycin-R_OHBP_Dase"/>
</dbReference>
<name>A0A2T2WWZ5_SULTH</name>
<dbReference type="InterPro" id="IPR037523">
    <property type="entry name" value="VOC_core"/>
</dbReference>
<dbReference type="InterPro" id="IPR051332">
    <property type="entry name" value="Fosfomycin_Res_Enzymes"/>
</dbReference>
<accession>A0A2T2WWZ5</accession>
<organism evidence="2 3">
    <name type="scientific">Sulfobacillus thermosulfidooxidans</name>
    <dbReference type="NCBI Taxonomy" id="28034"/>
    <lineage>
        <taxon>Bacteria</taxon>
        <taxon>Bacillati</taxon>
        <taxon>Bacillota</taxon>
        <taxon>Clostridia</taxon>
        <taxon>Eubacteriales</taxon>
        <taxon>Clostridiales Family XVII. Incertae Sedis</taxon>
        <taxon>Sulfobacillus</taxon>
    </lineage>
</organism>
<dbReference type="EMBL" id="PXYX01000019">
    <property type="protein sequence ID" value="PSR26759.1"/>
    <property type="molecule type" value="Genomic_DNA"/>
</dbReference>
<dbReference type="PANTHER" id="PTHR36113:SF6">
    <property type="entry name" value="FOSFOMYCIN RESISTANCE PROTEIN FOSX"/>
    <property type="match status" value="1"/>
</dbReference>
<dbReference type="AlphaFoldDB" id="A0A2T2WWZ5"/>
<proteinExistence type="predicted"/>
<feature type="domain" description="VOC" evidence="1">
    <location>
        <begin position="5"/>
        <end position="130"/>
    </location>
</feature>
<comment type="caution">
    <text evidence="2">The sequence shown here is derived from an EMBL/GenBank/DDBJ whole genome shotgun (WGS) entry which is preliminary data.</text>
</comment>
<evidence type="ECO:0000313" key="2">
    <source>
        <dbReference type="EMBL" id="PSR26759.1"/>
    </source>
</evidence>
<evidence type="ECO:0000313" key="3">
    <source>
        <dbReference type="Proteomes" id="UP000242705"/>
    </source>
</evidence>
<dbReference type="Gene3D" id="3.10.180.10">
    <property type="entry name" value="2,3-Dihydroxybiphenyl 1,2-Dioxygenase, domain 1"/>
    <property type="match status" value="1"/>
</dbReference>
<dbReference type="Proteomes" id="UP000242705">
    <property type="component" value="Unassembled WGS sequence"/>
</dbReference>
<reference evidence="2 3" key="1">
    <citation type="journal article" date="2014" name="BMC Genomics">
        <title>Comparison of environmental and isolate Sulfobacillus genomes reveals diverse carbon, sulfur, nitrogen, and hydrogen metabolisms.</title>
        <authorList>
            <person name="Justice N.B."/>
            <person name="Norman A."/>
            <person name="Brown C.T."/>
            <person name="Singh A."/>
            <person name="Thomas B.C."/>
            <person name="Banfield J.F."/>
        </authorList>
    </citation>
    <scope>NUCLEOTIDE SEQUENCE [LARGE SCALE GENOMIC DNA]</scope>
    <source>
        <strain evidence="2">AMDSBA5</strain>
    </source>
</reference>
<dbReference type="Pfam" id="PF13669">
    <property type="entry name" value="Glyoxalase_4"/>
    <property type="match status" value="1"/>
</dbReference>
<sequence length="137" mass="16519">MMRALFSHIEIYVEKLERVSEFWDWFFEYIGWQRYQQWTQGRSWRYHDVYIVFVELTTSSPVPFNRRNPGLNHLAFRVDTPQEIDELTNLLRAKGIRILYEDRHPHAGRPSYYGVFFADPDGLKVEVFVDSLLKDSR</sequence>
<evidence type="ECO:0000259" key="1">
    <source>
        <dbReference type="PROSITE" id="PS51819"/>
    </source>
</evidence>
<dbReference type="PANTHER" id="PTHR36113">
    <property type="entry name" value="LYASE, PUTATIVE-RELATED-RELATED"/>
    <property type="match status" value="1"/>
</dbReference>
<dbReference type="SUPFAM" id="SSF54593">
    <property type="entry name" value="Glyoxalase/Bleomycin resistance protein/Dihydroxybiphenyl dioxygenase"/>
    <property type="match status" value="1"/>
</dbReference>
<protein>
    <recommendedName>
        <fullName evidence="1">VOC domain-containing protein</fullName>
    </recommendedName>
</protein>